<dbReference type="AlphaFoldDB" id="E6VT10"/>
<keyword evidence="1" id="KW-1133">Transmembrane helix</keyword>
<protein>
    <submittedName>
        <fullName evidence="2">4Fe-4S ferredoxin iron-sulfur binding domain-containing protein</fullName>
    </submittedName>
</protein>
<dbReference type="STRING" id="643562.Daes_1044"/>
<accession>E6VT10</accession>
<dbReference type="KEGG" id="das:Daes_1044"/>
<sequence length="153" mass="16858">MRARAYPVWISRLFIFSVTMLAVTGMLQMPLATRYYLTEVPGLAWTGDFFIVHRLHYLFAALLLFIVGLAVTNWLLEWRDRLALTPFGAARAAILGGLIVSGGLRVYRNLPGVTLDPAFIVTIEWVHLVLAMALGAAALAALIRKSSAYAGPR</sequence>
<evidence type="ECO:0000313" key="3">
    <source>
        <dbReference type="Proteomes" id="UP000002191"/>
    </source>
</evidence>
<reference evidence="3" key="1">
    <citation type="submission" date="2010-12" db="EMBL/GenBank/DDBJ databases">
        <title>Complete sequence of Desulfovibrio aespoeensis Aspo-2.</title>
        <authorList>
            <consortium name="US DOE Joint Genome Institute"/>
            <person name="Lucas S."/>
            <person name="Copeland A."/>
            <person name="Lapidus A."/>
            <person name="Cheng J.-F."/>
            <person name="Goodwin L."/>
            <person name="Pitluck S."/>
            <person name="Chertkov O."/>
            <person name="Misra M."/>
            <person name="Detter J.C."/>
            <person name="Han C."/>
            <person name="Tapia R."/>
            <person name="Land M."/>
            <person name="Hauser L."/>
            <person name="Kyrpides N."/>
            <person name="Ivanova N."/>
            <person name="Ovchinnikova G."/>
            <person name="Pedersen K."/>
            <person name="Jagevall S."/>
            <person name="Hazen T."/>
            <person name="Woyke T."/>
        </authorList>
    </citation>
    <scope>NUCLEOTIDE SEQUENCE [LARGE SCALE GENOMIC DNA]</scope>
    <source>
        <strain evidence="3">ATCC 700646 / DSM 10631 / Aspo-2</strain>
    </source>
</reference>
<keyword evidence="3" id="KW-1185">Reference proteome</keyword>
<dbReference type="EMBL" id="CP002431">
    <property type="protein sequence ID" value="ADU62060.1"/>
    <property type="molecule type" value="Genomic_DNA"/>
</dbReference>
<dbReference type="eggNOG" id="COG0437">
    <property type="taxonomic scope" value="Bacteria"/>
</dbReference>
<feature type="transmembrane region" description="Helical" evidence="1">
    <location>
        <begin position="119"/>
        <end position="143"/>
    </location>
</feature>
<dbReference type="OrthoDB" id="9787143at2"/>
<proteinExistence type="predicted"/>
<evidence type="ECO:0000313" key="2">
    <source>
        <dbReference type="EMBL" id="ADU62060.1"/>
    </source>
</evidence>
<keyword evidence="1" id="KW-0812">Transmembrane</keyword>
<evidence type="ECO:0000256" key="1">
    <source>
        <dbReference type="SAM" id="Phobius"/>
    </source>
</evidence>
<dbReference type="RefSeq" id="WP_013513991.1">
    <property type="nucleotide sequence ID" value="NC_014844.1"/>
</dbReference>
<name>E6VT10_PSEA9</name>
<feature type="transmembrane region" description="Helical" evidence="1">
    <location>
        <begin position="88"/>
        <end position="107"/>
    </location>
</feature>
<reference evidence="2 3" key="2">
    <citation type="journal article" date="2014" name="Genome Announc.">
        <title>Complete Genome Sequence of the Subsurface, Mesophilic Sulfate-Reducing Bacterium Desulfovibrio aespoeensis Aspo-2.</title>
        <authorList>
            <person name="Pedersen K."/>
            <person name="Bengtsson A."/>
            <person name="Edlund J."/>
            <person name="Rabe L."/>
            <person name="Hazen T."/>
            <person name="Chakraborty R."/>
            <person name="Goodwin L."/>
            <person name="Shapiro N."/>
        </authorList>
    </citation>
    <scope>NUCLEOTIDE SEQUENCE [LARGE SCALE GENOMIC DNA]</scope>
    <source>
        <strain evidence="3">ATCC 700646 / DSM 10631 / Aspo-2</strain>
    </source>
</reference>
<feature type="transmembrane region" description="Helical" evidence="1">
    <location>
        <begin position="12"/>
        <end position="37"/>
    </location>
</feature>
<dbReference type="Proteomes" id="UP000002191">
    <property type="component" value="Chromosome"/>
</dbReference>
<dbReference type="HOGENOM" id="CLU_141515_0_0_7"/>
<organism evidence="2 3">
    <name type="scientific">Pseudodesulfovibrio aespoeensis (strain ATCC 700646 / DSM 10631 / Aspo-2)</name>
    <name type="common">Desulfovibrio aespoeensis</name>
    <dbReference type="NCBI Taxonomy" id="643562"/>
    <lineage>
        <taxon>Bacteria</taxon>
        <taxon>Pseudomonadati</taxon>
        <taxon>Thermodesulfobacteriota</taxon>
        <taxon>Desulfovibrionia</taxon>
        <taxon>Desulfovibrionales</taxon>
        <taxon>Desulfovibrionaceae</taxon>
    </lineage>
</organism>
<feature type="transmembrane region" description="Helical" evidence="1">
    <location>
        <begin position="57"/>
        <end position="76"/>
    </location>
</feature>
<keyword evidence="1" id="KW-0472">Membrane</keyword>
<gene>
    <name evidence="2" type="ordered locus">Daes_1044</name>
</gene>